<accession>A0A2J6PJB4</accession>
<protein>
    <submittedName>
        <fullName evidence="2">Uncharacterized protein</fullName>
    </submittedName>
</protein>
<feature type="region of interest" description="Disordered" evidence="1">
    <location>
        <begin position="92"/>
        <end position="117"/>
    </location>
</feature>
<dbReference type="AlphaFoldDB" id="A0A2J6PJB4"/>
<evidence type="ECO:0000313" key="2">
    <source>
        <dbReference type="EMBL" id="PMD14123.1"/>
    </source>
</evidence>
<evidence type="ECO:0000313" key="3">
    <source>
        <dbReference type="Proteomes" id="UP000235672"/>
    </source>
</evidence>
<proteinExistence type="predicted"/>
<feature type="region of interest" description="Disordered" evidence="1">
    <location>
        <begin position="1"/>
        <end position="41"/>
    </location>
</feature>
<feature type="compositionally biased region" description="Basic and acidic residues" evidence="1">
    <location>
        <begin position="100"/>
        <end position="109"/>
    </location>
</feature>
<dbReference type="OrthoDB" id="10351326at2759"/>
<organism evidence="2 3">
    <name type="scientific">Hyaloscypha hepaticicola</name>
    <dbReference type="NCBI Taxonomy" id="2082293"/>
    <lineage>
        <taxon>Eukaryota</taxon>
        <taxon>Fungi</taxon>
        <taxon>Dikarya</taxon>
        <taxon>Ascomycota</taxon>
        <taxon>Pezizomycotina</taxon>
        <taxon>Leotiomycetes</taxon>
        <taxon>Helotiales</taxon>
        <taxon>Hyaloscyphaceae</taxon>
        <taxon>Hyaloscypha</taxon>
    </lineage>
</organism>
<evidence type="ECO:0000256" key="1">
    <source>
        <dbReference type="SAM" id="MobiDB-lite"/>
    </source>
</evidence>
<gene>
    <name evidence="2" type="ORF">NA56DRAFT_664892</name>
</gene>
<sequence>MAVEAIKPGRDHKNNGPAVSDFGQRTDGHAPTVTDLPSIDHDGHSEDLLKINLEILRGNADALLDISVKLQKLGREQKAEIQKLQAEKASDLIITPSTSESRRKTDESHSSGATTMSVDNDETVVVYSASDNELMTQITSERIFHHFIGGLTGYTYTSRGLQIHLNMKIYKSLL</sequence>
<name>A0A2J6PJB4_9HELO</name>
<dbReference type="Proteomes" id="UP000235672">
    <property type="component" value="Unassembled WGS sequence"/>
</dbReference>
<reference evidence="2 3" key="1">
    <citation type="submission" date="2016-05" db="EMBL/GenBank/DDBJ databases">
        <title>A degradative enzymes factory behind the ericoid mycorrhizal symbiosis.</title>
        <authorList>
            <consortium name="DOE Joint Genome Institute"/>
            <person name="Martino E."/>
            <person name="Morin E."/>
            <person name="Grelet G."/>
            <person name="Kuo A."/>
            <person name="Kohler A."/>
            <person name="Daghino S."/>
            <person name="Barry K."/>
            <person name="Choi C."/>
            <person name="Cichocki N."/>
            <person name="Clum A."/>
            <person name="Copeland A."/>
            <person name="Hainaut M."/>
            <person name="Haridas S."/>
            <person name="Labutti K."/>
            <person name="Lindquist E."/>
            <person name="Lipzen A."/>
            <person name="Khouja H.-R."/>
            <person name="Murat C."/>
            <person name="Ohm R."/>
            <person name="Olson A."/>
            <person name="Spatafora J."/>
            <person name="Veneault-Fourrey C."/>
            <person name="Henrissat B."/>
            <person name="Grigoriev I."/>
            <person name="Martin F."/>
            <person name="Perotto S."/>
        </authorList>
    </citation>
    <scope>NUCLEOTIDE SEQUENCE [LARGE SCALE GENOMIC DNA]</scope>
    <source>
        <strain evidence="2 3">UAMH 7357</strain>
    </source>
</reference>
<dbReference type="EMBL" id="KZ613524">
    <property type="protein sequence ID" value="PMD14123.1"/>
    <property type="molecule type" value="Genomic_DNA"/>
</dbReference>
<keyword evidence="3" id="KW-1185">Reference proteome</keyword>